<dbReference type="EMBL" id="BAAANO010000002">
    <property type="protein sequence ID" value="GAA1998034.1"/>
    <property type="molecule type" value="Genomic_DNA"/>
</dbReference>
<name>A0ABN2T3R9_9MICO</name>
<reference evidence="1 2" key="1">
    <citation type="journal article" date="2019" name="Int. J. Syst. Evol. Microbiol.">
        <title>The Global Catalogue of Microorganisms (GCM) 10K type strain sequencing project: providing services to taxonomists for standard genome sequencing and annotation.</title>
        <authorList>
            <consortium name="The Broad Institute Genomics Platform"/>
            <consortium name="The Broad Institute Genome Sequencing Center for Infectious Disease"/>
            <person name="Wu L."/>
            <person name="Ma J."/>
        </authorList>
    </citation>
    <scope>NUCLEOTIDE SEQUENCE [LARGE SCALE GENOMIC DNA]</scope>
    <source>
        <strain evidence="1 2">JCM 14546</strain>
    </source>
</reference>
<proteinExistence type="predicted"/>
<evidence type="ECO:0000313" key="2">
    <source>
        <dbReference type="Proteomes" id="UP001500755"/>
    </source>
</evidence>
<organism evidence="1 2">
    <name type="scientific">Brevibacterium samyangense</name>
    <dbReference type="NCBI Taxonomy" id="366888"/>
    <lineage>
        <taxon>Bacteria</taxon>
        <taxon>Bacillati</taxon>
        <taxon>Actinomycetota</taxon>
        <taxon>Actinomycetes</taxon>
        <taxon>Micrococcales</taxon>
        <taxon>Brevibacteriaceae</taxon>
        <taxon>Brevibacterium</taxon>
    </lineage>
</organism>
<keyword evidence="2" id="KW-1185">Reference proteome</keyword>
<sequence length="169" mass="18846">MGGYRQRTRFARRYKGVETVTNTIDESVMPAPVLDARPEIPGEDTSRVAMTASALDLLTRLRRIHGPLMFHQSGGCCDGSSPMCYPAGEFRTGDSDVLLGTFELPEDPEGTAGETPADREIAFWMSREQFEYWKHTHLTLDVVDGRGSGFSVEAPEGKRFLIRSRLMES</sequence>
<gene>
    <name evidence="1" type="ORF">GCM10009755_01510</name>
</gene>
<dbReference type="InterPro" id="IPR008497">
    <property type="entry name" value="DUF779"/>
</dbReference>
<accession>A0ABN2T3R9</accession>
<evidence type="ECO:0000313" key="1">
    <source>
        <dbReference type="EMBL" id="GAA1998034.1"/>
    </source>
</evidence>
<dbReference type="Proteomes" id="UP001500755">
    <property type="component" value="Unassembled WGS sequence"/>
</dbReference>
<comment type="caution">
    <text evidence="1">The sequence shown here is derived from an EMBL/GenBank/DDBJ whole genome shotgun (WGS) entry which is preliminary data.</text>
</comment>
<protein>
    <submittedName>
        <fullName evidence="1">DUF779 domain-containing protein</fullName>
    </submittedName>
</protein>
<dbReference type="Pfam" id="PF05610">
    <property type="entry name" value="DUF779"/>
    <property type="match status" value="1"/>
</dbReference>